<feature type="region of interest" description="Disordered" evidence="1">
    <location>
        <begin position="432"/>
        <end position="469"/>
    </location>
</feature>
<accession>A0A6C0IA02</accession>
<evidence type="ECO:0000256" key="1">
    <source>
        <dbReference type="SAM" id="MobiDB-lite"/>
    </source>
</evidence>
<feature type="region of interest" description="Disordered" evidence="1">
    <location>
        <begin position="223"/>
        <end position="252"/>
    </location>
</feature>
<sequence length="664" mass="71408">MEPAGILLGLMGLGYAVSKLKPNQSTKEGFSSATNGQVQDMAVPRGPVNAPLATSPKGASARGAPAELDMMYKGRHSNLYASEPNPGPYGMPVGYAIKAPTVAPRAPAPSPLEDSTAQVQLNPAGIEADPVYTGQGYIVSPLSGERVASSEFRHNNMVPFFGGRVKQNVRASANTDRLDSFTGSGVNQIKKQEVENMFKDGQAPYGNPFGLESATDFVQSRINEPRNRSGERPFEPVRVSSGVGEKFGSTGKGGFQQLEVNEIMQKGMKTTDELRVANKPKLTYEGVAVPGQHYIGKSAELDNLGEIRKNRPDRFYIDDTGVTYGSVPTGTTTFKETTRPVQVLPHTSRPETSTEYFPSGASQDYGQSYVSGAYRSPMAQQYGGPGFRNANMTEYFTNDVDAPEADYGRGSYENKPNERLATTDRTMGLNAAPGQDGQGATTIHFEDPARPTRRGETIGNIRQSGTPVGYAGSAAPAITVWDPNDIARTTVKESTVNWNMLGIAGPNGAPARLTVYDPDDIARPTQKSQLSSRSYTGAPISASLSDMDKQFAYNMRTNSGKEQIAKGRKPIAGAGGSAIFTGEINQTTRRLDTDNINDRANAINRVEGLPPGVGDLGYVKYRAPLHLDVSAERFSPDMVASLENNPLNQSLRKNALIDEANLRQ</sequence>
<dbReference type="AlphaFoldDB" id="A0A6C0IA02"/>
<organism evidence="2">
    <name type="scientific">viral metagenome</name>
    <dbReference type="NCBI Taxonomy" id="1070528"/>
    <lineage>
        <taxon>unclassified sequences</taxon>
        <taxon>metagenomes</taxon>
        <taxon>organismal metagenomes</taxon>
    </lineage>
</organism>
<feature type="compositionally biased region" description="Basic and acidic residues" evidence="1">
    <location>
        <begin position="223"/>
        <end position="235"/>
    </location>
</feature>
<proteinExistence type="predicted"/>
<evidence type="ECO:0000313" key="2">
    <source>
        <dbReference type="EMBL" id="QHT89851.1"/>
    </source>
</evidence>
<feature type="compositionally biased region" description="Basic and acidic residues" evidence="1">
    <location>
        <begin position="444"/>
        <end position="456"/>
    </location>
</feature>
<dbReference type="EMBL" id="MN740152">
    <property type="protein sequence ID" value="QHT89851.1"/>
    <property type="molecule type" value="Genomic_DNA"/>
</dbReference>
<reference evidence="2" key="1">
    <citation type="journal article" date="2020" name="Nature">
        <title>Giant virus diversity and host interactions through global metagenomics.</title>
        <authorList>
            <person name="Schulz F."/>
            <person name="Roux S."/>
            <person name="Paez-Espino D."/>
            <person name="Jungbluth S."/>
            <person name="Walsh D.A."/>
            <person name="Denef V.J."/>
            <person name="McMahon K.D."/>
            <person name="Konstantinidis K.T."/>
            <person name="Eloe-Fadrosh E.A."/>
            <person name="Kyrpides N.C."/>
            <person name="Woyke T."/>
        </authorList>
    </citation>
    <scope>NUCLEOTIDE SEQUENCE</scope>
    <source>
        <strain evidence="2">GVMAG-M-3300023184-62</strain>
    </source>
</reference>
<protein>
    <submittedName>
        <fullName evidence="2">Uncharacterized protein</fullName>
    </submittedName>
</protein>
<name>A0A6C0IA02_9ZZZZ</name>